<keyword evidence="2" id="KW-1133">Transmembrane helix</keyword>
<protein>
    <recommendedName>
        <fullName evidence="3">SLA1 homology domain-containing protein</fullName>
    </recommendedName>
</protein>
<dbReference type="Gene3D" id="3.80.10.10">
    <property type="entry name" value="Ribonuclease Inhibitor"/>
    <property type="match status" value="1"/>
</dbReference>
<dbReference type="EMBL" id="SJPN01000006">
    <property type="protein sequence ID" value="TWT98673.1"/>
    <property type="molecule type" value="Genomic_DNA"/>
</dbReference>
<reference evidence="4 5" key="1">
    <citation type="submission" date="2019-02" db="EMBL/GenBank/DDBJ databases">
        <title>Deep-cultivation of Planctomycetes and their phenomic and genomic characterization uncovers novel biology.</title>
        <authorList>
            <person name="Wiegand S."/>
            <person name="Jogler M."/>
            <person name="Boedeker C."/>
            <person name="Pinto D."/>
            <person name="Vollmers J."/>
            <person name="Rivas-Marin E."/>
            <person name="Kohn T."/>
            <person name="Peeters S.H."/>
            <person name="Heuer A."/>
            <person name="Rast P."/>
            <person name="Oberbeckmann S."/>
            <person name="Bunk B."/>
            <person name="Jeske O."/>
            <person name="Meyerdierks A."/>
            <person name="Storesund J.E."/>
            <person name="Kallscheuer N."/>
            <person name="Luecker S."/>
            <person name="Lage O.M."/>
            <person name="Pohl T."/>
            <person name="Merkel B.J."/>
            <person name="Hornburger P."/>
            <person name="Mueller R.-W."/>
            <person name="Bruemmer F."/>
            <person name="Labrenz M."/>
            <person name="Spormann A.M."/>
            <person name="Op Den Camp H."/>
            <person name="Overmann J."/>
            <person name="Amann R."/>
            <person name="Jetten M.S.M."/>
            <person name="Mascher T."/>
            <person name="Medema M.H."/>
            <person name="Devos D.P."/>
            <person name="Kaster A.-K."/>
            <person name="Ovreas L."/>
            <person name="Rohde M."/>
            <person name="Galperin M.Y."/>
            <person name="Jogler C."/>
        </authorList>
    </citation>
    <scope>NUCLEOTIDE SEQUENCE [LARGE SCALE GENOMIC DNA]</scope>
    <source>
        <strain evidence="4 5">Pla52n</strain>
    </source>
</reference>
<evidence type="ECO:0000256" key="2">
    <source>
        <dbReference type="SAM" id="Phobius"/>
    </source>
</evidence>
<dbReference type="GO" id="GO:0030674">
    <property type="term" value="F:protein-macromolecule adaptor activity"/>
    <property type="evidence" value="ECO:0007669"/>
    <property type="project" value="InterPro"/>
</dbReference>
<evidence type="ECO:0000313" key="4">
    <source>
        <dbReference type="EMBL" id="TWT98673.1"/>
    </source>
</evidence>
<sequence length="589" mass="64273">MDGQTVACEACGKEFVVKSGVGLISGFDLVSDAAEQTPVASANPPLESNPFAEIDTPLMPDLEEALRQSELNARPFVSSPATNFAYPSDERDLLEISLDNDSSIETKTLQSRLPLIIGALVAFLMIGLVVLAILFVRSLGIGSQTSREAMAGGGDATASLDDFADNFRQFRRGHELGSIEYSNVHPGPVCWSGVFYSCNKFGVLRFALPKSCPVDIVFLSAQEAIPQWMELKPGASVTFTANLTPRVHYAIHWGANVVPNEFKYESNGLTDGTGRLDEKAGYQGRDQVQAKLIVNELRLASAKPLSEIQNAKAFAEHWVALDLGTLEMNEDGEITGFSAASTQRQNFIPNLPASEQVSTNLTDDALAMICLLPELSHLTVISSNLTSQAMKEIAKCKKLRTLSFMGTEFSNEDVLKISKCDSLSILSIDGKGITDEAIPTLLAMPNLKNVFLTESGMTKEGLATLRKTLHERVFGEESKDSTTDASADAEVGQVPQAEMYQSLETAPSIEKSTEAPEKQPTNDNVELTEDDNWRTFRSRNGKYEKEARFLKLIGDTVHLRTRDGQEISLAIGLLSDDDQLYISRALKSR</sequence>
<dbReference type="InterPro" id="IPR032675">
    <property type="entry name" value="LRR_dom_sf"/>
</dbReference>
<feature type="transmembrane region" description="Helical" evidence="2">
    <location>
        <begin position="113"/>
        <end position="136"/>
    </location>
</feature>
<evidence type="ECO:0000256" key="1">
    <source>
        <dbReference type="SAM" id="MobiDB-lite"/>
    </source>
</evidence>
<evidence type="ECO:0000313" key="5">
    <source>
        <dbReference type="Proteomes" id="UP000320176"/>
    </source>
</evidence>
<keyword evidence="2" id="KW-0812">Transmembrane</keyword>
<dbReference type="Pfam" id="PF03983">
    <property type="entry name" value="SHD1"/>
    <property type="match status" value="1"/>
</dbReference>
<organism evidence="4 5">
    <name type="scientific">Stieleria varia</name>
    <dbReference type="NCBI Taxonomy" id="2528005"/>
    <lineage>
        <taxon>Bacteria</taxon>
        <taxon>Pseudomonadati</taxon>
        <taxon>Planctomycetota</taxon>
        <taxon>Planctomycetia</taxon>
        <taxon>Pirellulales</taxon>
        <taxon>Pirellulaceae</taxon>
        <taxon>Stieleria</taxon>
    </lineage>
</organism>
<dbReference type="Proteomes" id="UP000320176">
    <property type="component" value="Unassembled WGS sequence"/>
</dbReference>
<accession>A0A5C6AKI0</accession>
<dbReference type="GO" id="GO:0042802">
    <property type="term" value="F:identical protein binding"/>
    <property type="evidence" value="ECO:0007669"/>
    <property type="project" value="InterPro"/>
</dbReference>
<dbReference type="GO" id="GO:0008092">
    <property type="term" value="F:cytoskeletal protein binding"/>
    <property type="evidence" value="ECO:0007669"/>
    <property type="project" value="InterPro"/>
</dbReference>
<feature type="domain" description="SLA1 homology" evidence="3">
    <location>
        <begin position="530"/>
        <end position="587"/>
    </location>
</feature>
<proteinExistence type="predicted"/>
<dbReference type="SUPFAM" id="SSF52047">
    <property type="entry name" value="RNI-like"/>
    <property type="match status" value="1"/>
</dbReference>
<dbReference type="GO" id="GO:0043130">
    <property type="term" value="F:ubiquitin binding"/>
    <property type="evidence" value="ECO:0007669"/>
    <property type="project" value="InterPro"/>
</dbReference>
<dbReference type="InterPro" id="IPR007131">
    <property type="entry name" value="SHD1"/>
</dbReference>
<name>A0A5C6AKI0_9BACT</name>
<comment type="caution">
    <text evidence="4">The sequence shown here is derived from an EMBL/GenBank/DDBJ whole genome shotgun (WGS) entry which is preliminary data.</text>
</comment>
<gene>
    <name evidence="4" type="ORF">Pla52n_51900</name>
</gene>
<feature type="region of interest" description="Disordered" evidence="1">
    <location>
        <begin position="474"/>
        <end position="493"/>
    </location>
</feature>
<keyword evidence="2" id="KW-0472">Membrane</keyword>
<keyword evidence="5" id="KW-1185">Reference proteome</keyword>
<feature type="region of interest" description="Disordered" evidence="1">
    <location>
        <begin position="507"/>
        <end position="527"/>
    </location>
</feature>
<evidence type="ECO:0000259" key="3">
    <source>
        <dbReference type="Pfam" id="PF03983"/>
    </source>
</evidence>
<dbReference type="Gene3D" id="2.30.30.700">
    <property type="entry name" value="SLA1 homology domain 1"/>
    <property type="match status" value="1"/>
</dbReference>
<dbReference type="AlphaFoldDB" id="A0A5C6AKI0"/>